<dbReference type="Proteomes" id="UP000731465">
    <property type="component" value="Unassembled WGS sequence"/>
</dbReference>
<dbReference type="EMBL" id="JAGFNY010000004">
    <property type="protein sequence ID" value="MBW7569709.1"/>
    <property type="molecule type" value="Genomic_DNA"/>
</dbReference>
<sequence length="80" mass="9145">MSKDQTLNFLNSDPLYTFGSEQDRLKISMCAPLRRLQQKTQVFPLDVKAASRNRLTHSLEVSEYSRLIAFAIVDAVKEVD</sequence>
<dbReference type="Gene3D" id="1.10.3210.10">
    <property type="entry name" value="Hypothetical protein af1432"/>
    <property type="match status" value="1"/>
</dbReference>
<evidence type="ECO:0000313" key="1">
    <source>
        <dbReference type="EMBL" id="MBW7569709.1"/>
    </source>
</evidence>
<reference evidence="1 2" key="1">
    <citation type="submission" date="2021-03" db="EMBL/GenBank/DDBJ databases">
        <title>Succinivibrio sp. nov. isolated from feces of cow.</title>
        <authorList>
            <person name="Choi J.-Y."/>
        </authorList>
    </citation>
    <scope>NUCLEOTIDE SEQUENCE [LARGE SCALE GENOMIC DNA]</scope>
    <source>
        <strain evidence="1 2">AGMB01872</strain>
    </source>
</reference>
<dbReference type="RefSeq" id="WP_219936651.1">
    <property type="nucleotide sequence ID" value="NZ_JAGFNY010000004.1"/>
</dbReference>
<evidence type="ECO:0008006" key="3">
    <source>
        <dbReference type="Google" id="ProtNLM"/>
    </source>
</evidence>
<proteinExistence type="predicted"/>
<name>A0ABS7DEI1_9GAMM</name>
<protein>
    <recommendedName>
        <fullName evidence="3">Deoxyguanosinetriphosphate triphosphohydrolase</fullName>
    </recommendedName>
</protein>
<accession>A0ABS7DEI1</accession>
<evidence type="ECO:0000313" key="2">
    <source>
        <dbReference type="Proteomes" id="UP000731465"/>
    </source>
</evidence>
<gene>
    <name evidence="1" type="ORF">J5V48_02250</name>
</gene>
<dbReference type="SUPFAM" id="SSF109604">
    <property type="entry name" value="HD-domain/PDEase-like"/>
    <property type="match status" value="1"/>
</dbReference>
<keyword evidence="2" id="KW-1185">Reference proteome</keyword>
<comment type="caution">
    <text evidence="1">The sequence shown here is derived from an EMBL/GenBank/DDBJ whole genome shotgun (WGS) entry which is preliminary data.</text>
</comment>
<organism evidence="1 2">
    <name type="scientific">Succinivibrio faecicola</name>
    <dbReference type="NCBI Taxonomy" id="2820300"/>
    <lineage>
        <taxon>Bacteria</taxon>
        <taxon>Pseudomonadati</taxon>
        <taxon>Pseudomonadota</taxon>
        <taxon>Gammaproteobacteria</taxon>
        <taxon>Aeromonadales</taxon>
        <taxon>Succinivibrionaceae</taxon>
        <taxon>Succinivibrio</taxon>
    </lineage>
</organism>